<sequence length="503" mass="57820">MAPGTSTSAQPSTLSLVQASVAQGSDSYDNNIVQDPKFQAGFQMWSRTRELEEQIETLKKEMERMASRKQVMIEEVLERSNVEKEAHTRTREEVQSLERAIAEKSKAIDGLKEEIEKSQSKAESWKLKYARERDNVACARSEINDLQDRVNHRESTIKELQSIESDLRERHAVLEVRIRDMRTESTNLNQLLTATNARLNELEGFATGFSELDEKHLIDGYTHLWDFARAEIYSQLETDLDNKVLRDRSAWEALRNCSLTLQHRVPLPSSNSLAAKQMRFAIILAILAREIDRYIFQPTYIGGEDCPSRPLLANLAAANTEKEAVCRSILFSLQPESKSKSCQWRIQRIVQHVSSYIYALLSEEQNSRFCESLEKVVQIAVEVWYPIQHSRRKYESGFEADNDDELIPFVFPHLESVDTPSSVNPQRQHSLIINPHIYAIEENKKILFTPTWLLSNMDPQWVAAEREMGQDSSQSALERVMSTRLRKFIGLKNINGHKTINSH</sequence>
<keyword evidence="3" id="KW-1185">Reference proteome</keyword>
<proteinExistence type="predicted"/>
<dbReference type="Proteomes" id="UP001216150">
    <property type="component" value="Unassembled WGS sequence"/>
</dbReference>
<accession>A0AAD6DBB5</accession>
<protein>
    <submittedName>
        <fullName evidence="2">Uncharacterized protein</fullName>
    </submittedName>
</protein>
<reference evidence="2 3" key="1">
    <citation type="journal article" date="2023" name="IMA Fungus">
        <title>Comparative genomic study of the Penicillium genus elucidates a diverse pangenome and 15 lateral gene transfer events.</title>
        <authorList>
            <person name="Petersen C."/>
            <person name="Sorensen T."/>
            <person name="Nielsen M.R."/>
            <person name="Sondergaard T.E."/>
            <person name="Sorensen J.L."/>
            <person name="Fitzpatrick D.A."/>
            <person name="Frisvad J.C."/>
            <person name="Nielsen K.L."/>
        </authorList>
    </citation>
    <scope>NUCLEOTIDE SEQUENCE [LARGE SCALE GENOMIC DNA]</scope>
    <source>
        <strain evidence="2 3">IBT 29057</strain>
    </source>
</reference>
<evidence type="ECO:0000313" key="3">
    <source>
        <dbReference type="Proteomes" id="UP001216150"/>
    </source>
</evidence>
<gene>
    <name evidence="2" type="ORF">N7450_011676</name>
</gene>
<feature type="coiled-coil region" evidence="1">
    <location>
        <begin position="48"/>
        <end position="163"/>
    </location>
</feature>
<name>A0AAD6DBB5_9EURO</name>
<organism evidence="2 3">
    <name type="scientific">Penicillium hetheringtonii</name>
    <dbReference type="NCBI Taxonomy" id="911720"/>
    <lineage>
        <taxon>Eukaryota</taxon>
        <taxon>Fungi</taxon>
        <taxon>Dikarya</taxon>
        <taxon>Ascomycota</taxon>
        <taxon>Pezizomycotina</taxon>
        <taxon>Eurotiomycetes</taxon>
        <taxon>Eurotiomycetidae</taxon>
        <taxon>Eurotiales</taxon>
        <taxon>Aspergillaceae</taxon>
        <taxon>Penicillium</taxon>
    </lineage>
</organism>
<evidence type="ECO:0000313" key="2">
    <source>
        <dbReference type="EMBL" id="KAJ5569190.1"/>
    </source>
</evidence>
<evidence type="ECO:0000256" key="1">
    <source>
        <dbReference type="SAM" id="Coils"/>
    </source>
</evidence>
<keyword evidence="1" id="KW-0175">Coiled coil</keyword>
<dbReference type="AlphaFoldDB" id="A0AAD6DBB5"/>
<dbReference type="Gene3D" id="1.10.287.1490">
    <property type="match status" value="1"/>
</dbReference>
<comment type="caution">
    <text evidence="2">The sequence shown here is derived from an EMBL/GenBank/DDBJ whole genome shotgun (WGS) entry which is preliminary data.</text>
</comment>
<dbReference type="EMBL" id="JAQJAC010000010">
    <property type="protein sequence ID" value="KAJ5569190.1"/>
    <property type="molecule type" value="Genomic_DNA"/>
</dbReference>